<dbReference type="AlphaFoldDB" id="A0A9Q8P6L7"/>
<accession>A0A9Q8P6L7</accession>
<name>A0A9Q8P6L7_PASFU</name>
<protein>
    <submittedName>
        <fullName evidence="1">Pyrrolopyrazine biosynthesis cluster protein F</fullName>
    </submittedName>
</protein>
<organism evidence="1 2">
    <name type="scientific">Passalora fulva</name>
    <name type="common">Tomato leaf mold</name>
    <name type="synonym">Cladosporium fulvum</name>
    <dbReference type="NCBI Taxonomy" id="5499"/>
    <lineage>
        <taxon>Eukaryota</taxon>
        <taxon>Fungi</taxon>
        <taxon>Dikarya</taxon>
        <taxon>Ascomycota</taxon>
        <taxon>Pezizomycotina</taxon>
        <taxon>Dothideomycetes</taxon>
        <taxon>Dothideomycetidae</taxon>
        <taxon>Mycosphaerellales</taxon>
        <taxon>Mycosphaerellaceae</taxon>
        <taxon>Fulvia</taxon>
    </lineage>
</organism>
<dbReference type="SUPFAM" id="SSF52540">
    <property type="entry name" value="P-loop containing nucleoside triphosphate hydrolases"/>
    <property type="match status" value="1"/>
</dbReference>
<reference evidence="1" key="2">
    <citation type="journal article" date="2022" name="Microb. Genom.">
        <title>A chromosome-scale genome assembly of the tomato pathogen Cladosporium fulvum reveals a compartmentalized genome architecture and the presence of a dispensable chromosome.</title>
        <authorList>
            <person name="Zaccaron A.Z."/>
            <person name="Chen L.H."/>
            <person name="Samaras A."/>
            <person name="Stergiopoulos I."/>
        </authorList>
    </citation>
    <scope>NUCLEOTIDE SEQUENCE</scope>
    <source>
        <strain evidence="1">Race5_Kim</strain>
    </source>
</reference>
<dbReference type="EMBL" id="CP090165">
    <property type="protein sequence ID" value="UJO15134.1"/>
    <property type="molecule type" value="Genomic_DNA"/>
</dbReference>
<dbReference type="RefSeq" id="XP_047759500.1">
    <property type="nucleotide sequence ID" value="XM_047907727.1"/>
</dbReference>
<sequence>MGSIGDSRLAHRQTPRSDNIRDVFFFAHTRTASHVLCRLLSKQPGWNQSNYHFFHTFEWARKTFGFGPASGISPQHQKELERRLQEAFDEIQRARSSAAEENRCILLKEHTFYIWEPARLLQSMWGGPSKQPSFTVIEKESGDVLDIVKTNPTIFPDSFLRSWRPIFLIRHPAVSFESWYRAESGAQHVDITDKSWAFYTTFRYQRELYDWFLTNQTDAQSVPLIIDADDMLEDPTTINRLCELLNMDPTHVPSTWNAVEPEENASKRTMRFMGGYWESTTIDKSKSSRGLDIAKRYVLWQNEFGTEVADELLRLVEKATADYTYLKSRKI</sequence>
<dbReference type="PANTHER" id="PTHR48312">
    <property type="match status" value="1"/>
</dbReference>
<dbReference type="Gene3D" id="3.40.50.300">
    <property type="entry name" value="P-loop containing nucleotide triphosphate hydrolases"/>
    <property type="match status" value="1"/>
</dbReference>
<dbReference type="OrthoDB" id="3634487at2759"/>
<evidence type="ECO:0000313" key="1">
    <source>
        <dbReference type="EMBL" id="UJO15134.1"/>
    </source>
</evidence>
<keyword evidence="2" id="KW-1185">Reference proteome</keyword>
<dbReference type="InterPro" id="IPR027417">
    <property type="entry name" value="P-loop_NTPase"/>
</dbReference>
<dbReference type="GeneID" id="71988457"/>
<proteinExistence type="predicted"/>
<evidence type="ECO:0000313" key="2">
    <source>
        <dbReference type="Proteomes" id="UP000756132"/>
    </source>
</evidence>
<dbReference type="PANTHER" id="PTHR48312:SF1">
    <property type="entry name" value="SULFOTRANSFERASE"/>
    <property type="match status" value="1"/>
</dbReference>
<reference evidence="1" key="1">
    <citation type="submission" date="2021-12" db="EMBL/GenBank/DDBJ databases">
        <authorList>
            <person name="Zaccaron A."/>
            <person name="Stergiopoulos I."/>
        </authorList>
    </citation>
    <scope>NUCLEOTIDE SEQUENCE</scope>
    <source>
        <strain evidence="1">Race5_Kim</strain>
    </source>
</reference>
<dbReference type="Proteomes" id="UP000756132">
    <property type="component" value="Chromosome 3"/>
</dbReference>
<gene>
    <name evidence="1" type="ORF">CLAFUR5_08579</name>
</gene>
<dbReference type="KEGG" id="ffu:CLAFUR5_08579"/>